<accession>A0A8G0KWQ3</accession>
<organism evidence="1">
    <name type="scientific">Flavobacterium columnare</name>
    <dbReference type="NCBI Taxonomy" id="996"/>
    <lineage>
        <taxon>Bacteria</taxon>
        <taxon>Pseudomonadati</taxon>
        <taxon>Bacteroidota</taxon>
        <taxon>Flavobacteriia</taxon>
        <taxon>Flavobacteriales</taxon>
        <taxon>Flavobacteriaceae</taxon>
        <taxon>Flavobacterium</taxon>
    </lineage>
</organism>
<dbReference type="AlphaFoldDB" id="A0A8G0KWQ3"/>
<protein>
    <submittedName>
        <fullName evidence="1">Uncharacterized protein</fullName>
    </submittedName>
</protein>
<dbReference type="Proteomes" id="UP000824721">
    <property type="component" value="Chromosome"/>
</dbReference>
<dbReference type="EMBL" id="CP067378">
    <property type="protein sequence ID" value="QYS88625.1"/>
    <property type="molecule type" value="Genomic_DNA"/>
</dbReference>
<name>A0A8G0KWQ3_9FLAO</name>
<sequence>MNEKILDIDCQSVEMLFSLEAFQKRIMIKKFEVGDYLVSQGDSFCICLL</sequence>
<reference evidence="1" key="1">
    <citation type="submission" date="2020-12" db="EMBL/GenBank/DDBJ databases">
        <title>Genome sequencing of genetic groups of Flavobacterium columnare.</title>
        <authorList>
            <person name="Waldbieser G.C."/>
            <person name="Griffin M.J."/>
            <person name="LaFrentz B.R."/>
        </authorList>
    </citation>
    <scope>NUCLEOTIDE SEQUENCE</scope>
    <source>
        <strain evidence="1">90-106</strain>
    </source>
</reference>
<proteinExistence type="predicted"/>
<evidence type="ECO:0000313" key="1">
    <source>
        <dbReference type="EMBL" id="QYS88625.1"/>
    </source>
</evidence>
<dbReference type="KEGG" id="fdv:JJC05_13625"/>
<gene>
    <name evidence="1" type="ORF">JJC05_13625</name>
</gene>